<dbReference type="Pfam" id="PF19845">
    <property type="entry name" value="DUF6320"/>
    <property type="match status" value="1"/>
</dbReference>
<accession>A0A926HV25</accession>
<feature type="transmembrane region" description="Helical" evidence="1">
    <location>
        <begin position="106"/>
        <end position="125"/>
    </location>
</feature>
<evidence type="ECO:0000256" key="1">
    <source>
        <dbReference type="SAM" id="Phobius"/>
    </source>
</evidence>
<reference evidence="2" key="1">
    <citation type="submission" date="2020-08" db="EMBL/GenBank/DDBJ databases">
        <title>Genome public.</title>
        <authorList>
            <person name="Liu C."/>
            <person name="Sun Q."/>
        </authorList>
    </citation>
    <scope>NUCLEOTIDE SEQUENCE</scope>
    <source>
        <strain evidence="2">H8</strain>
    </source>
</reference>
<name>A0A926HV25_9FIRM</name>
<dbReference type="InterPro" id="IPR046283">
    <property type="entry name" value="DUF6320"/>
</dbReference>
<evidence type="ECO:0000313" key="3">
    <source>
        <dbReference type="Proteomes" id="UP000611762"/>
    </source>
</evidence>
<keyword evidence="1" id="KW-1133">Transmembrane helix</keyword>
<feature type="transmembrane region" description="Helical" evidence="1">
    <location>
        <begin position="131"/>
        <end position="151"/>
    </location>
</feature>
<dbReference type="AlphaFoldDB" id="A0A926HV25"/>
<keyword evidence="3" id="KW-1185">Reference proteome</keyword>
<dbReference type="EMBL" id="JACRSU010000003">
    <property type="protein sequence ID" value="MBC8541187.1"/>
    <property type="molecule type" value="Genomic_DNA"/>
</dbReference>
<keyword evidence="1" id="KW-0472">Membrane</keyword>
<feature type="transmembrane region" description="Helical" evidence="1">
    <location>
        <begin position="158"/>
        <end position="177"/>
    </location>
</feature>
<feature type="transmembrane region" description="Helical" evidence="1">
    <location>
        <begin position="183"/>
        <end position="204"/>
    </location>
</feature>
<keyword evidence="1" id="KW-0812">Transmembrane</keyword>
<dbReference type="RefSeq" id="WP_249313137.1">
    <property type="nucleotide sequence ID" value="NZ_JACRSU010000003.1"/>
</dbReference>
<comment type="caution">
    <text evidence="2">The sequence shown here is derived from an EMBL/GenBank/DDBJ whole genome shotgun (WGS) entry which is preliminary data.</text>
</comment>
<feature type="transmembrane region" description="Helical" evidence="1">
    <location>
        <begin position="75"/>
        <end position="94"/>
    </location>
</feature>
<organism evidence="2 3">
    <name type="scientific">Congzhengia minquanensis</name>
    <dbReference type="NCBI Taxonomy" id="2763657"/>
    <lineage>
        <taxon>Bacteria</taxon>
        <taxon>Bacillati</taxon>
        <taxon>Bacillota</taxon>
        <taxon>Clostridia</taxon>
        <taxon>Eubacteriales</taxon>
        <taxon>Oscillospiraceae</taxon>
        <taxon>Congzhengia</taxon>
    </lineage>
</organism>
<evidence type="ECO:0000313" key="2">
    <source>
        <dbReference type="EMBL" id="MBC8541187.1"/>
    </source>
</evidence>
<protein>
    <submittedName>
        <fullName evidence="2">Uncharacterized protein</fullName>
    </submittedName>
</protein>
<dbReference type="Proteomes" id="UP000611762">
    <property type="component" value="Unassembled WGS sequence"/>
</dbReference>
<proteinExistence type="predicted"/>
<gene>
    <name evidence="2" type="ORF">H8698_09395</name>
</gene>
<feature type="transmembrane region" description="Helical" evidence="1">
    <location>
        <begin position="50"/>
        <end position="69"/>
    </location>
</feature>
<sequence length="219" mass="24434">MKFCSKCNVQIRGTQNVCPLCQAQVTGESEKMFPEIGTAKQSRFKILKKLILFATIAVCVLSAAVNLMIPQSGMWAHFVAFGAVCFFIITTIAFRRLTNISKHITYLTLVFCIFSILWDYVTGWHNWSFDYAVPILCSAALISVSVTNFVLKVPPKEYILSLFTDVLLGLAPIALYLTGNIRVVYPTFICIALSAVLLAGLLLFEGRSFYAELKKKSHL</sequence>